<evidence type="ECO:0000313" key="4">
    <source>
        <dbReference type="Proteomes" id="UP000805614"/>
    </source>
</evidence>
<evidence type="ECO:0000256" key="1">
    <source>
        <dbReference type="ARBA" id="ARBA00022801"/>
    </source>
</evidence>
<accession>A0ABR7M2E4</accession>
<dbReference type="InterPro" id="IPR003736">
    <property type="entry name" value="PAAI_dom"/>
</dbReference>
<evidence type="ECO:0000259" key="2">
    <source>
        <dbReference type="Pfam" id="PF03061"/>
    </source>
</evidence>
<dbReference type="Gene3D" id="3.10.129.10">
    <property type="entry name" value="Hotdog Thioesterase"/>
    <property type="match status" value="1"/>
</dbReference>
<name>A0ABR7M2E4_9ACTN</name>
<dbReference type="CDD" id="cd03443">
    <property type="entry name" value="PaaI_thioesterase"/>
    <property type="match status" value="1"/>
</dbReference>
<dbReference type="SUPFAM" id="SSF54637">
    <property type="entry name" value="Thioesterase/thiol ester dehydrase-isomerase"/>
    <property type="match status" value="1"/>
</dbReference>
<dbReference type="InterPro" id="IPR029069">
    <property type="entry name" value="HotDog_dom_sf"/>
</dbReference>
<keyword evidence="1" id="KW-0378">Hydrolase</keyword>
<organism evidence="3 4">
    <name type="scientific">Actinomadura alba</name>
    <dbReference type="NCBI Taxonomy" id="406431"/>
    <lineage>
        <taxon>Bacteria</taxon>
        <taxon>Bacillati</taxon>
        <taxon>Actinomycetota</taxon>
        <taxon>Actinomycetes</taxon>
        <taxon>Streptosporangiales</taxon>
        <taxon>Thermomonosporaceae</taxon>
        <taxon>Actinomadura</taxon>
    </lineage>
</organism>
<proteinExistence type="predicted"/>
<reference evidence="3 4" key="1">
    <citation type="submission" date="2020-06" db="EMBL/GenBank/DDBJ databases">
        <title>Actinomadura xiongansis sp. nov., isolated from soil of Baiyangdian.</title>
        <authorList>
            <person name="Zhang X."/>
        </authorList>
    </citation>
    <scope>NUCLEOTIDE SEQUENCE [LARGE SCALE GENOMIC DNA]</scope>
    <source>
        <strain evidence="3 4">HBUM206468</strain>
    </source>
</reference>
<protein>
    <submittedName>
        <fullName evidence="3">PaaI family thioesterase</fullName>
    </submittedName>
</protein>
<dbReference type="RefSeq" id="WP_187247933.1">
    <property type="nucleotide sequence ID" value="NZ_BAAAOK010000005.1"/>
</dbReference>
<dbReference type="Proteomes" id="UP000805614">
    <property type="component" value="Unassembled WGS sequence"/>
</dbReference>
<dbReference type="InterPro" id="IPR006683">
    <property type="entry name" value="Thioestr_dom"/>
</dbReference>
<gene>
    <name evidence="3" type="ORF">HKK74_36185</name>
</gene>
<comment type="caution">
    <text evidence="3">The sequence shown here is derived from an EMBL/GenBank/DDBJ whole genome shotgun (WGS) entry which is preliminary data.</text>
</comment>
<sequence>MDPSIDREEFFARCEQALGDAVPGFGTFFLARFLDLTISYDDTEQRCVVELPYASFLCNPQGSLHGGVITTALDISMGHLCHRYVSTAMTVEMQTRFFRPITGDCRCEARLLRPGRRIVHLESRMYDTAGRLAAFATGSWHRLETGERQG</sequence>
<keyword evidence="4" id="KW-1185">Reference proteome</keyword>
<feature type="domain" description="Thioesterase" evidence="2">
    <location>
        <begin position="61"/>
        <end position="133"/>
    </location>
</feature>
<evidence type="ECO:0000313" key="3">
    <source>
        <dbReference type="EMBL" id="MBC6470890.1"/>
    </source>
</evidence>
<dbReference type="NCBIfam" id="TIGR00369">
    <property type="entry name" value="unchar_dom_1"/>
    <property type="match status" value="1"/>
</dbReference>
<dbReference type="Pfam" id="PF03061">
    <property type="entry name" value="4HBT"/>
    <property type="match status" value="1"/>
</dbReference>
<dbReference type="EMBL" id="JABVEC010000051">
    <property type="protein sequence ID" value="MBC6470890.1"/>
    <property type="molecule type" value="Genomic_DNA"/>
</dbReference>